<dbReference type="InterPro" id="IPR029962">
    <property type="entry name" value="TBL"/>
</dbReference>
<proteinExistence type="predicted"/>
<dbReference type="PANTHER" id="PTHR32285:SF213">
    <property type="entry name" value="PROTEIN TRICHOME BIREFRINGENCE-LIKE 11"/>
    <property type="match status" value="1"/>
</dbReference>
<sequence length="131" mass="14466">MGTGEEGKTRTRSTRLWAGVVSIAAEAAQTRRKVAAAGNEDECDLFDGEWVRPDGGDPLYDSRDCPFLYVGSCCSENGCPDASYTKWRWQPARCDLPRFVVDRRSSTCRMVGEMGTATSVVRVRGDYALTQ</sequence>
<reference evidence="2 3" key="1">
    <citation type="submission" date="2020-05" db="EMBL/GenBank/DDBJ databases">
        <title>WGS assembly of Panicum virgatum.</title>
        <authorList>
            <person name="Lovell J.T."/>
            <person name="Jenkins J."/>
            <person name="Shu S."/>
            <person name="Juenger T.E."/>
            <person name="Schmutz J."/>
        </authorList>
    </citation>
    <scope>NUCLEOTIDE SEQUENCE [LARGE SCALE GENOMIC DNA]</scope>
    <source>
        <strain evidence="3">cv. AP13</strain>
    </source>
</reference>
<dbReference type="GO" id="GO:0005794">
    <property type="term" value="C:Golgi apparatus"/>
    <property type="evidence" value="ECO:0007669"/>
    <property type="project" value="TreeGrafter"/>
</dbReference>
<dbReference type="GO" id="GO:0016413">
    <property type="term" value="F:O-acetyltransferase activity"/>
    <property type="evidence" value="ECO:0007669"/>
    <property type="project" value="InterPro"/>
</dbReference>
<dbReference type="EMBL" id="CM029047">
    <property type="protein sequence ID" value="KAG2585072.1"/>
    <property type="molecule type" value="Genomic_DNA"/>
</dbReference>
<keyword evidence="3" id="KW-1185">Reference proteome</keyword>
<organism evidence="2 3">
    <name type="scientific">Panicum virgatum</name>
    <name type="common">Blackwell switchgrass</name>
    <dbReference type="NCBI Taxonomy" id="38727"/>
    <lineage>
        <taxon>Eukaryota</taxon>
        <taxon>Viridiplantae</taxon>
        <taxon>Streptophyta</taxon>
        <taxon>Embryophyta</taxon>
        <taxon>Tracheophyta</taxon>
        <taxon>Spermatophyta</taxon>
        <taxon>Magnoliopsida</taxon>
        <taxon>Liliopsida</taxon>
        <taxon>Poales</taxon>
        <taxon>Poaceae</taxon>
        <taxon>PACMAD clade</taxon>
        <taxon>Panicoideae</taxon>
        <taxon>Panicodae</taxon>
        <taxon>Paniceae</taxon>
        <taxon>Panicinae</taxon>
        <taxon>Panicum</taxon>
        <taxon>Panicum sect. Hiantes</taxon>
    </lineage>
</organism>
<dbReference type="InterPro" id="IPR025846">
    <property type="entry name" value="TBL_N"/>
</dbReference>
<evidence type="ECO:0000313" key="2">
    <source>
        <dbReference type="EMBL" id="KAG2585072.1"/>
    </source>
</evidence>
<protein>
    <recommendedName>
        <fullName evidence="1">Trichome birefringence-like N-terminal domain-containing protein</fullName>
    </recommendedName>
</protein>
<name>A0A8T0RG90_PANVG</name>
<comment type="caution">
    <text evidence="2">The sequence shown here is derived from an EMBL/GenBank/DDBJ whole genome shotgun (WGS) entry which is preliminary data.</text>
</comment>
<dbReference type="Pfam" id="PF14416">
    <property type="entry name" value="PMR5N"/>
    <property type="match status" value="1"/>
</dbReference>
<feature type="domain" description="Trichome birefringence-like N-terminal" evidence="1">
    <location>
        <begin position="42"/>
        <end position="95"/>
    </location>
</feature>
<dbReference type="AlphaFoldDB" id="A0A8T0RG90"/>
<gene>
    <name evidence="2" type="ORF">PVAP13_6KG356512</name>
</gene>
<accession>A0A8T0RG90</accession>
<evidence type="ECO:0000259" key="1">
    <source>
        <dbReference type="Pfam" id="PF14416"/>
    </source>
</evidence>
<dbReference type="Proteomes" id="UP000823388">
    <property type="component" value="Chromosome 6K"/>
</dbReference>
<evidence type="ECO:0000313" key="3">
    <source>
        <dbReference type="Proteomes" id="UP000823388"/>
    </source>
</evidence>
<dbReference type="PANTHER" id="PTHR32285">
    <property type="entry name" value="PROTEIN TRICHOME BIREFRINGENCE-LIKE 9-RELATED"/>
    <property type="match status" value="1"/>
</dbReference>